<proteinExistence type="predicted"/>
<keyword evidence="2" id="KW-1185">Reference proteome</keyword>
<dbReference type="EMBL" id="JANLCM010000002">
    <property type="protein sequence ID" value="MCS5718810.1"/>
    <property type="molecule type" value="Genomic_DNA"/>
</dbReference>
<gene>
    <name evidence="1" type="ORF">N1027_11760</name>
</gene>
<accession>A0ABT2GRF4</accession>
<dbReference type="RefSeq" id="WP_259508102.1">
    <property type="nucleotide sequence ID" value="NZ_JANLCM010000002.1"/>
</dbReference>
<dbReference type="Proteomes" id="UP001165584">
    <property type="component" value="Unassembled WGS sequence"/>
</dbReference>
<reference evidence="1" key="1">
    <citation type="submission" date="2022-08" db="EMBL/GenBank/DDBJ databases">
        <authorList>
            <person name="Deng Y."/>
            <person name="Han X.-F."/>
            <person name="Zhang Y.-Q."/>
        </authorList>
    </citation>
    <scope>NUCLEOTIDE SEQUENCE</scope>
    <source>
        <strain evidence="1">CPCC 205763</strain>
    </source>
</reference>
<name>A0ABT2GRF4_9MICO</name>
<evidence type="ECO:0000313" key="2">
    <source>
        <dbReference type="Proteomes" id="UP001165584"/>
    </source>
</evidence>
<protein>
    <submittedName>
        <fullName evidence="1">Uncharacterized protein</fullName>
    </submittedName>
</protein>
<evidence type="ECO:0000313" key="1">
    <source>
        <dbReference type="EMBL" id="MCS5718810.1"/>
    </source>
</evidence>
<comment type="caution">
    <text evidence="1">The sequence shown here is derived from an EMBL/GenBank/DDBJ whole genome shotgun (WGS) entry which is preliminary data.</text>
</comment>
<sequence>MVWIAYVLLTAPVPADLRAALYKAAAEIPGVADGGEEPKI</sequence>
<organism evidence="1 2">
    <name type="scientific">Herbiconiux aconitum</name>
    <dbReference type="NCBI Taxonomy" id="2970913"/>
    <lineage>
        <taxon>Bacteria</taxon>
        <taxon>Bacillati</taxon>
        <taxon>Actinomycetota</taxon>
        <taxon>Actinomycetes</taxon>
        <taxon>Micrococcales</taxon>
        <taxon>Microbacteriaceae</taxon>
        <taxon>Herbiconiux</taxon>
    </lineage>
</organism>